<name>A0ACC2N580_9HYME</name>
<comment type="caution">
    <text evidence="1">The sequence shown here is derived from an EMBL/GenBank/DDBJ whole genome shotgun (WGS) entry which is preliminary data.</text>
</comment>
<keyword evidence="2" id="KW-1185">Reference proteome</keyword>
<protein>
    <submittedName>
        <fullName evidence="1">Uncharacterized protein</fullName>
    </submittedName>
</protein>
<evidence type="ECO:0000313" key="1">
    <source>
        <dbReference type="EMBL" id="KAJ8664815.1"/>
    </source>
</evidence>
<organism evidence="1 2">
    <name type="scientific">Eretmocerus hayati</name>
    <dbReference type="NCBI Taxonomy" id="131215"/>
    <lineage>
        <taxon>Eukaryota</taxon>
        <taxon>Metazoa</taxon>
        <taxon>Ecdysozoa</taxon>
        <taxon>Arthropoda</taxon>
        <taxon>Hexapoda</taxon>
        <taxon>Insecta</taxon>
        <taxon>Pterygota</taxon>
        <taxon>Neoptera</taxon>
        <taxon>Endopterygota</taxon>
        <taxon>Hymenoptera</taxon>
        <taxon>Apocrita</taxon>
        <taxon>Proctotrupomorpha</taxon>
        <taxon>Chalcidoidea</taxon>
        <taxon>Aphelinidae</taxon>
        <taxon>Aphelininae</taxon>
        <taxon>Eretmocerus</taxon>
    </lineage>
</organism>
<accession>A0ACC2N580</accession>
<evidence type="ECO:0000313" key="2">
    <source>
        <dbReference type="Proteomes" id="UP001239111"/>
    </source>
</evidence>
<sequence>MKLLLIFSSCASVFAITPPTPTTGTPDSVLVWPPLLELWETLNLINSESYLPPHNFGSDCPSTSQKKSSSQKAASSLEDIPGPSHREPQYSSGEFDLRQLSSHWDRYNYLMETYNNQNFRSWNILDRLGLVANSVRPLAEQHHTFECIPRARNAPQRGKPDLVIGAINKGCLTLFLSYLAD</sequence>
<feature type="non-terminal residue" evidence="1">
    <location>
        <position position="1"/>
    </location>
</feature>
<proteinExistence type="predicted"/>
<dbReference type="Proteomes" id="UP001239111">
    <property type="component" value="Chromosome 4"/>
</dbReference>
<gene>
    <name evidence="1" type="ORF">QAD02_006477</name>
</gene>
<dbReference type="EMBL" id="CM056744">
    <property type="protein sequence ID" value="KAJ8664815.1"/>
    <property type="molecule type" value="Genomic_DNA"/>
</dbReference>
<reference evidence="1" key="1">
    <citation type="submission" date="2023-04" db="EMBL/GenBank/DDBJ databases">
        <title>A chromosome-level genome assembly of the parasitoid wasp Eretmocerus hayati.</title>
        <authorList>
            <person name="Zhong Y."/>
            <person name="Liu S."/>
            <person name="Liu Y."/>
        </authorList>
    </citation>
    <scope>NUCLEOTIDE SEQUENCE</scope>
    <source>
        <strain evidence="1">ZJU_SS_LIU_2023</strain>
    </source>
</reference>